<dbReference type="Pfam" id="PF01564">
    <property type="entry name" value="Spermine_synth"/>
    <property type="match status" value="1"/>
</dbReference>
<gene>
    <name evidence="2" type="ORF">ABA45_00550</name>
</gene>
<evidence type="ECO:0000256" key="1">
    <source>
        <dbReference type="ARBA" id="ARBA00023115"/>
    </source>
</evidence>
<dbReference type="PANTHER" id="PTHR43317">
    <property type="entry name" value="THERMOSPERMINE SYNTHASE ACAULIS5"/>
    <property type="match status" value="1"/>
</dbReference>
<sequence>MFNEGEIIHHVRDALGSVLVIDERKHRVLTFNSIFEQSKIDRRTPHLPVHEYNRAMMLPAAFHMPARVTVLGLGGGALASAFHHLNPECTVHVVELRQIVVDVAREFFSLPQTDRMQVTVADARVALEQLPDASSDMILADLYNADRMSPAQSQRVFMDSCARVLTDDGWLALNYHRPPVPNDAWFRQLRKHFPVLLVFRSKTNNTVLYASRQPLDAINAKDPKLNTLERTLPIGWRKLMAKVSRLE</sequence>
<evidence type="ECO:0000313" key="2">
    <source>
        <dbReference type="EMBL" id="AKO51095.1"/>
    </source>
</evidence>
<keyword evidence="1" id="KW-0620">Polyamine biosynthesis</keyword>
<dbReference type="Gene3D" id="3.40.50.150">
    <property type="entry name" value="Vaccinia Virus protein VP39"/>
    <property type="match status" value="1"/>
</dbReference>
<dbReference type="Proteomes" id="UP000036406">
    <property type="component" value="Chromosome"/>
</dbReference>
<name>A0A0H4I0H9_9GAMM</name>
<dbReference type="KEGG" id="mpq:ABA45_00550"/>
<dbReference type="STRING" id="330734.ABA45_00550"/>
<dbReference type="PATRIC" id="fig|330734.3.peg.119"/>
<protein>
    <submittedName>
        <fullName evidence="2">Spermidine synthase</fullName>
    </submittedName>
</protein>
<evidence type="ECO:0000313" key="3">
    <source>
        <dbReference type="Proteomes" id="UP000036406"/>
    </source>
</evidence>
<dbReference type="PANTHER" id="PTHR43317:SF1">
    <property type="entry name" value="THERMOSPERMINE SYNTHASE ACAULIS5"/>
    <property type="match status" value="1"/>
</dbReference>
<keyword evidence="3" id="KW-1185">Reference proteome</keyword>
<dbReference type="InterPro" id="IPR029063">
    <property type="entry name" value="SAM-dependent_MTases_sf"/>
</dbReference>
<organism evidence="2 3">
    <name type="scientific">Marinobacter psychrophilus</name>
    <dbReference type="NCBI Taxonomy" id="330734"/>
    <lineage>
        <taxon>Bacteria</taxon>
        <taxon>Pseudomonadati</taxon>
        <taxon>Pseudomonadota</taxon>
        <taxon>Gammaproteobacteria</taxon>
        <taxon>Pseudomonadales</taxon>
        <taxon>Marinobacteraceae</taxon>
        <taxon>Marinobacter</taxon>
    </lineage>
</organism>
<dbReference type="EMBL" id="CP011494">
    <property type="protein sequence ID" value="AKO51095.1"/>
    <property type="molecule type" value="Genomic_DNA"/>
</dbReference>
<reference evidence="2 3" key="1">
    <citation type="submission" date="2015-05" db="EMBL/GenBank/DDBJ databases">
        <title>Complete genome of Marinobacter psychrophilus strain 20041T isolated from sea-ice of the Canadian Basin.</title>
        <authorList>
            <person name="Song L."/>
            <person name="Ren L."/>
            <person name="Yu Y."/>
            <person name="Wang X."/>
        </authorList>
    </citation>
    <scope>NUCLEOTIDE SEQUENCE [LARGE SCALE GENOMIC DNA]</scope>
    <source>
        <strain evidence="2 3">20041</strain>
    </source>
</reference>
<dbReference type="AlphaFoldDB" id="A0A0H4I0H9"/>
<dbReference type="CDD" id="cd02440">
    <property type="entry name" value="AdoMet_MTases"/>
    <property type="match status" value="1"/>
</dbReference>
<accession>A0A0H4I0H9</accession>
<dbReference type="NCBIfam" id="NF037959">
    <property type="entry name" value="MFS_SpdSyn"/>
    <property type="match status" value="1"/>
</dbReference>
<dbReference type="GO" id="GO:0006596">
    <property type="term" value="P:polyamine biosynthetic process"/>
    <property type="evidence" value="ECO:0007669"/>
    <property type="project" value="UniProtKB-KW"/>
</dbReference>
<dbReference type="SUPFAM" id="SSF53335">
    <property type="entry name" value="S-adenosyl-L-methionine-dependent methyltransferases"/>
    <property type="match status" value="1"/>
</dbReference>
<proteinExistence type="predicted"/>
<dbReference type="RefSeq" id="WP_048383591.1">
    <property type="nucleotide sequence ID" value="NZ_CP011494.1"/>
</dbReference>